<dbReference type="HOGENOM" id="CLU_1174093_0_0_9"/>
<dbReference type="eggNOG" id="COG1344">
    <property type="taxonomic scope" value="Bacteria"/>
</dbReference>
<comment type="subcellular location">
    <subcellularLocation>
        <location evidence="1">Bacterial flagellum</location>
    </subcellularLocation>
</comment>
<keyword evidence="6" id="KW-0282">Flagellum</keyword>
<keyword evidence="6" id="KW-0966">Cell projection</keyword>
<evidence type="ECO:0000313" key="6">
    <source>
        <dbReference type="EMBL" id="ADQ14011.1"/>
    </source>
</evidence>
<feature type="domain" description="Flagellin C-terminal" evidence="5">
    <location>
        <begin position="195"/>
        <end position="235"/>
    </location>
</feature>
<comment type="similarity">
    <text evidence="2">Belongs to the bacterial flagellin family.</text>
</comment>
<gene>
    <name evidence="6" type="ordered locus">Halsa_0544</name>
</gene>
<dbReference type="EMBL" id="CP002304">
    <property type="protein sequence ID" value="ADQ14011.1"/>
    <property type="molecule type" value="Genomic_DNA"/>
</dbReference>
<evidence type="ECO:0000256" key="1">
    <source>
        <dbReference type="ARBA" id="ARBA00004365"/>
    </source>
</evidence>
<dbReference type="RefSeq" id="WP_013405117.1">
    <property type="nucleotide sequence ID" value="NC_014654.1"/>
</dbReference>
<dbReference type="GO" id="GO:0009288">
    <property type="term" value="C:bacterial-type flagellum"/>
    <property type="evidence" value="ECO:0007669"/>
    <property type="project" value="UniProtKB-SubCell"/>
</dbReference>
<reference evidence="6 7" key="2">
    <citation type="journal article" date="2011" name="J. Bacteriol.">
        <title>Complete Genome Sequence of the Haloalkaliphilic, Hydrogen Producing Halanaerobium hydrogenoformans.</title>
        <authorList>
            <person name="Brown S.D."/>
            <person name="Begemann M.B."/>
            <person name="Mormile M.R."/>
            <person name="Wall J.D."/>
            <person name="Han C.S."/>
            <person name="Goodwin L.A."/>
            <person name="Pitluck S."/>
            <person name="Land M.L."/>
            <person name="Hauser L.J."/>
            <person name="Elias D.A."/>
        </authorList>
    </citation>
    <scope>NUCLEOTIDE SEQUENCE [LARGE SCALE GENOMIC DNA]</scope>
    <source>
        <strain evidence="7">sapolanicus</strain>
    </source>
</reference>
<feature type="region of interest" description="Disordered" evidence="4">
    <location>
        <begin position="143"/>
        <end position="166"/>
    </location>
</feature>
<dbReference type="SUPFAM" id="SSF64518">
    <property type="entry name" value="Phase 1 flagellin"/>
    <property type="match status" value="1"/>
</dbReference>
<dbReference type="InterPro" id="IPR011042">
    <property type="entry name" value="6-blade_b-propeller_TolB-like"/>
</dbReference>
<evidence type="ECO:0000256" key="3">
    <source>
        <dbReference type="ARBA" id="ARBA00023143"/>
    </source>
</evidence>
<dbReference type="InterPro" id="IPR042187">
    <property type="entry name" value="Flagellin_C_sub2"/>
</dbReference>
<evidence type="ECO:0000256" key="4">
    <source>
        <dbReference type="SAM" id="MobiDB-lite"/>
    </source>
</evidence>
<dbReference type="AlphaFoldDB" id="E4RPI8"/>
<reference evidence="6 7" key="1">
    <citation type="submission" date="2010-11" db="EMBL/GenBank/DDBJ databases">
        <title>Complete sequence of Halanaerobium sp. sapolanicus.</title>
        <authorList>
            <consortium name="US DOE Joint Genome Institute"/>
            <person name="Lucas S."/>
            <person name="Copeland A."/>
            <person name="Lapidus A."/>
            <person name="Cheng J.-F."/>
            <person name="Bruce D."/>
            <person name="Goodwin L."/>
            <person name="Pitluck S."/>
            <person name="Davenport K."/>
            <person name="Detter J.C."/>
            <person name="Han C."/>
            <person name="Tapia R."/>
            <person name="Land M."/>
            <person name="Hauser L."/>
            <person name="Jeffries C."/>
            <person name="Kyrpides N."/>
            <person name="Ivanova N."/>
            <person name="Mikhailova N."/>
            <person name="Begemann M.B."/>
            <person name="Mormile M.R."/>
            <person name="Wall J.D."/>
            <person name="Elias D.A."/>
            <person name="Woyke T."/>
        </authorList>
    </citation>
    <scope>NUCLEOTIDE SEQUENCE [LARGE SCALE GENOMIC DNA]</scope>
    <source>
        <strain evidence="7">sapolanicus</strain>
    </source>
</reference>
<dbReference type="SUPFAM" id="SSF101898">
    <property type="entry name" value="NHL repeat"/>
    <property type="match status" value="1"/>
</dbReference>
<proteinExistence type="inferred from homology"/>
<feature type="compositionally biased region" description="Acidic residues" evidence="4">
    <location>
        <begin position="144"/>
        <end position="166"/>
    </location>
</feature>
<dbReference type="STRING" id="656519.Halsa_0544"/>
<keyword evidence="3" id="KW-0975">Bacterial flagellum</keyword>
<dbReference type="OrthoDB" id="9796789at2"/>
<accession>E4RPI8</accession>
<dbReference type="InterPro" id="IPR001492">
    <property type="entry name" value="Flagellin"/>
</dbReference>
<keyword evidence="7" id="KW-1185">Reference proteome</keyword>
<evidence type="ECO:0000313" key="7">
    <source>
        <dbReference type="Proteomes" id="UP000007434"/>
    </source>
</evidence>
<dbReference type="SMART" id="SM00564">
    <property type="entry name" value="PQQ"/>
    <property type="match status" value="2"/>
</dbReference>
<evidence type="ECO:0000256" key="2">
    <source>
        <dbReference type="ARBA" id="ARBA00005709"/>
    </source>
</evidence>
<dbReference type="PANTHER" id="PTHR42792">
    <property type="entry name" value="FLAGELLIN"/>
    <property type="match status" value="1"/>
</dbReference>
<dbReference type="Gene3D" id="2.120.10.30">
    <property type="entry name" value="TolB, C-terminal domain"/>
    <property type="match status" value="1"/>
</dbReference>
<dbReference type="PANTHER" id="PTHR42792:SF2">
    <property type="entry name" value="FLAGELLIN"/>
    <property type="match status" value="1"/>
</dbReference>
<dbReference type="eggNOG" id="COG1520">
    <property type="taxonomic scope" value="Bacteria"/>
</dbReference>
<dbReference type="InterPro" id="IPR046358">
    <property type="entry name" value="Flagellin_C"/>
</dbReference>
<dbReference type="Gene3D" id="6.10.10.10">
    <property type="entry name" value="Flagellar export chaperone, C-terminal domain"/>
    <property type="match status" value="1"/>
</dbReference>
<organism evidence="6 7">
    <name type="scientific">Halanaerobium hydrogeniformans</name>
    <name type="common">Halanaerobium sp. (strain sapolanicus)</name>
    <dbReference type="NCBI Taxonomy" id="656519"/>
    <lineage>
        <taxon>Bacteria</taxon>
        <taxon>Bacillati</taxon>
        <taxon>Bacillota</taxon>
        <taxon>Clostridia</taxon>
        <taxon>Halanaerobiales</taxon>
        <taxon>Halanaerobiaceae</taxon>
        <taxon>Halanaerobium</taxon>
    </lineage>
</organism>
<evidence type="ECO:0000259" key="5">
    <source>
        <dbReference type="Pfam" id="PF00700"/>
    </source>
</evidence>
<dbReference type="GO" id="GO:0005198">
    <property type="term" value="F:structural molecule activity"/>
    <property type="evidence" value="ECO:0007669"/>
    <property type="project" value="InterPro"/>
</dbReference>
<dbReference type="KEGG" id="has:Halsa_0544"/>
<name>E4RPI8_HALHG</name>
<keyword evidence="6" id="KW-0969">Cilium</keyword>
<dbReference type="Proteomes" id="UP000007434">
    <property type="component" value="Chromosome"/>
</dbReference>
<dbReference type="Pfam" id="PF00700">
    <property type="entry name" value="Flagellin_C"/>
    <property type="match status" value="1"/>
</dbReference>
<dbReference type="InterPro" id="IPR018391">
    <property type="entry name" value="PQQ_b-propeller_rpt"/>
</dbReference>
<sequence length="236" mass="26547">MYAVVEGKGLIKLNSEGEKEWSIEFGGDEEYINFNEVEVDNDGNVYAINENKNLYMYDSDGNKIWNIETTSDSSFRGLLVDDRGNIYTSESDNDTLYKYDSGGELLWEHELSFDISDIDIDNEGNLYITSRYSDVIKISQEGYEPIDDSDPVDPDPPEDQDPIEPDPEELKEIEDTSLTLQIGPNPGEHFNVELIEDADIAKEMVSMSKQQILSQAGTAILAQANQIPQGIMQLIN</sequence>
<protein>
    <submittedName>
        <fullName evidence="6">Flagellin domain protein</fullName>
    </submittedName>
</protein>